<dbReference type="HOGENOM" id="CLU_1177113_0_0_1"/>
<feature type="compositionally biased region" description="Basic and acidic residues" evidence="1">
    <location>
        <begin position="203"/>
        <end position="213"/>
    </location>
</feature>
<protein>
    <submittedName>
        <fullName evidence="2">Uncharacterized protein</fullName>
    </submittedName>
</protein>
<feature type="region of interest" description="Disordered" evidence="1">
    <location>
        <begin position="166"/>
        <end position="188"/>
    </location>
</feature>
<name>D8S402_SELML</name>
<dbReference type="AlphaFoldDB" id="D8S402"/>
<evidence type="ECO:0000256" key="1">
    <source>
        <dbReference type="SAM" id="MobiDB-lite"/>
    </source>
</evidence>
<dbReference type="eggNOG" id="ENOG502T2JR">
    <property type="taxonomic scope" value="Eukaryota"/>
</dbReference>
<feature type="region of interest" description="Disordered" evidence="1">
    <location>
        <begin position="203"/>
        <end position="224"/>
    </location>
</feature>
<organism evidence="3">
    <name type="scientific">Selaginella moellendorffii</name>
    <name type="common">Spikemoss</name>
    <dbReference type="NCBI Taxonomy" id="88036"/>
    <lineage>
        <taxon>Eukaryota</taxon>
        <taxon>Viridiplantae</taxon>
        <taxon>Streptophyta</taxon>
        <taxon>Embryophyta</taxon>
        <taxon>Tracheophyta</taxon>
        <taxon>Lycopodiopsida</taxon>
        <taxon>Selaginellales</taxon>
        <taxon>Selaginellaceae</taxon>
        <taxon>Selaginella</taxon>
    </lineage>
</organism>
<evidence type="ECO:0000313" key="3">
    <source>
        <dbReference type="Proteomes" id="UP000001514"/>
    </source>
</evidence>
<accession>D8S402</accession>
<dbReference type="KEGG" id="smo:SELMODRAFT_443737"/>
<dbReference type="InParanoid" id="D8S402"/>
<proteinExistence type="predicted"/>
<sequence>MQDEEIFVKEQQPKLLQNLGKKAFVLARYAATKAVELPRPLGSSIALAENFLEPIFHTAETQGLDLLKFLDDRIYVVGEAIETCLHSAIDVINYPRKIAGEFQKRGIVGSAADIWVEYKDPVTNIVHKLPGSGLVSPVFHGLGEALALDRISKWLVEHSEVRNHDLQGGKLKEESEEEEVEEEEEENHAFVEAKVADHEFVADKIVEDHGHDKEEEDKEEEDDELTKLLDAGWGLGGV</sequence>
<gene>
    <name evidence="2" type="ORF">SELMODRAFT_443737</name>
</gene>
<dbReference type="EMBL" id="GL377601">
    <property type="protein sequence ID" value="EFJ20671.1"/>
    <property type="molecule type" value="Genomic_DNA"/>
</dbReference>
<dbReference type="Proteomes" id="UP000001514">
    <property type="component" value="Unassembled WGS sequence"/>
</dbReference>
<keyword evidence="3" id="KW-1185">Reference proteome</keyword>
<reference evidence="2 3" key="1">
    <citation type="journal article" date="2011" name="Science">
        <title>The Selaginella genome identifies genetic changes associated with the evolution of vascular plants.</title>
        <authorList>
            <person name="Banks J.A."/>
            <person name="Nishiyama T."/>
            <person name="Hasebe M."/>
            <person name="Bowman J.L."/>
            <person name="Gribskov M."/>
            <person name="dePamphilis C."/>
            <person name="Albert V.A."/>
            <person name="Aono N."/>
            <person name="Aoyama T."/>
            <person name="Ambrose B.A."/>
            <person name="Ashton N.W."/>
            <person name="Axtell M.J."/>
            <person name="Barker E."/>
            <person name="Barker M.S."/>
            <person name="Bennetzen J.L."/>
            <person name="Bonawitz N.D."/>
            <person name="Chapple C."/>
            <person name="Cheng C."/>
            <person name="Correa L.G."/>
            <person name="Dacre M."/>
            <person name="DeBarry J."/>
            <person name="Dreyer I."/>
            <person name="Elias M."/>
            <person name="Engstrom E.M."/>
            <person name="Estelle M."/>
            <person name="Feng L."/>
            <person name="Finet C."/>
            <person name="Floyd S.K."/>
            <person name="Frommer W.B."/>
            <person name="Fujita T."/>
            <person name="Gramzow L."/>
            <person name="Gutensohn M."/>
            <person name="Harholt J."/>
            <person name="Hattori M."/>
            <person name="Heyl A."/>
            <person name="Hirai T."/>
            <person name="Hiwatashi Y."/>
            <person name="Ishikawa M."/>
            <person name="Iwata M."/>
            <person name="Karol K.G."/>
            <person name="Koehler B."/>
            <person name="Kolukisaoglu U."/>
            <person name="Kubo M."/>
            <person name="Kurata T."/>
            <person name="Lalonde S."/>
            <person name="Li K."/>
            <person name="Li Y."/>
            <person name="Litt A."/>
            <person name="Lyons E."/>
            <person name="Manning G."/>
            <person name="Maruyama T."/>
            <person name="Michael T.P."/>
            <person name="Mikami K."/>
            <person name="Miyazaki S."/>
            <person name="Morinaga S."/>
            <person name="Murata T."/>
            <person name="Mueller-Roeber B."/>
            <person name="Nelson D.R."/>
            <person name="Obara M."/>
            <person name="Oguri Y."/>
            <person name="Olmstead R.G."/>
            <person name="Onodera N."/>
            <person name="Petersen B.L."/>
            <person name="Pils B."/>
            <person name="Prigge M."/>
            <person name="Rensing S.A."/>
            <person name="Riano-Pachon D.M."/>
            <person name="Roberts A.W."/>
            <person name="Sato Y."/>
            <person name="Scheller H.V."/>
            <person name="Schulz B."/>
            <person name="Schulz C."/>
            <person name="Shakirov E.V."/>
            <person name="Shibagaki N."/>
            <person name="Shinohara N."/>
            <person name="Shippen D.E."/>
            <person name="Soerensen I."/>
            <person name="Sotooka R."/>
            <person name="Sugimoto N."/>
            <person name="Sugita M."/>
            <person name="Sumikawa N."/>
            <person name="Tanurdzic M."/>
            <person name="Theissen G."/>
            <person name="Ulvskov P."/>
            <person name="Wakazuki S."/>
            <person name="Weng J.K."/>
            <person name="Willats W.W."/>
            <person name="Wipf D."/>
            <person name="Wolf P.G."/>
            <person name="Yang L."/>
            <person name="Zimmer A.D."/>
            <person name="Zhu Q."/>
            <person name="Mitros T."/>
            <person name="Hellsten U."/>
            <person name="Loque D."/>
            <person name="Otillar R."/>
            <person name="Salamov A."/>
            <person name="Schmutz J."/>
            <person name="Shapiro H."/>
            <person name="Lindquist E."/>
            <person name="Lucas S."/>
            <person name="Rokhsar D."/>
            <person name="Grigoriev I.V."/>
        </authorList>
    </citation>
    <scope>NUCLEOTIDE SEQUENCE [LARGE SCALE GENOMIC DNA]</scope>
</reference>
<dbReference type="Gramene" id="EFJ20671">
    <property type="protein sequence ID" value="EFJ20671"/>
    <property type="gene ID" value="SELMODRAFT_443737"/>
</dbReference>
<feature type="compositionally biased region" description="Acidic residues" evidence="1">
    <location>
        <begin position="174"/>
        <end position="186"/>
    </location>
</feature>
<evidence type="ECO:0000313" key="2">
    <source>
        <dbReference type="EMBL" id="EFJ20671.1"/>
    </source>
</evidence>
<feature type="compositionally biased region" description="Acidic residues" evidence="1">
    <location>
        <begin position="214"/>
        <end position="224"/>
    </location>
</feature>